<protein>
    <submittedName>
        <fullName evidence="1">Uncharacterized protein</fullName>
    </submittedName>
</protein>
<comment type="caution">
    <text evidence="1">The sequence shown here is derived from an EMBL/GenBank/DDBJ whole genome shotgun (WGS) entry which is preliminary data.</text>
</comment>
<organism evidence="1 2">
    <name type="scientific">Pseudonocardia benzenivorans</name>
    <dbReference type="NCBI Taxonomy" id="228005"/>
    <lineage>
        <taxon>Bacteria</taxon>
        <taxon>Bacillati</taxon>
        <taxon>Actinomycetota</taxon>
        <taxon>Actinomycetes</taxon>
        <taxon>Pseudonocardiales</taxon>
        <taxon>Pseudonocardiaceae</taxon>
        <taxon>Pseudonocardia</taxon>
    </lineage>
</organism>
<accession>A0ABW3VTA8</accession>
<gene>
    <name evidence="1" type="ORF">ACFQ34_32505</name>
</gene>
<keyword evidence="2" id="KW-1185">Reference proteome</keyword>
<dbReference type="EMBL" id="JBHTMB010000328">
    <property type="protein sequence ID" value="MFD1238030.1"/>
    <property type="molecule type" value="Genomic_DNA"/>
</dbReference>
<name>A0ABW3VTA8_9PSEU</name>
<sequence>MSREAGVVDLDVAGLALLPVTAAVDGAATRAASRALGPGKLYGGPRVAPARRRRGLR</sequence>
<proteinExistence type="predicted"/>
<dbReference type="Proteomes" id="UP001597182">
    <property type="component" value="Unassembled WGS sequence"/>
</dbReference>
<dbReference type="RefSeq" id="WP_346090169.1">
    <property type="nucleotide sequence ID" value="NZ_BAABKS010000006.1"/>
</dbReference>
<reference evidence="2" key="1">
    <citation type="journal article" date="2019" name="Int. J. Syst. Evol. Microbiol.">
        <title>The Global Catalogue of Microorganisms (GCM) 10K type strain sequencing project: providing services to taxonomists for standard genome sequencing and annotation.</title>
        <authorList>
            <consortium name="The Broad Institute Genomics Platform"/>
            <consortium name="The Broad Institute Genome Sequencing Center for Infectious Disease"/>
            <person name="Wu L."/>
            <person name="Ma J."/>
        </authorList>
    </citation>
    <scope>NUCLEOTIDE SEQUENCE [LARGE SCALE GENOMIC DNA]</scope>
    <source>
        <strain evidence="2">CCUG 49018</strain>
    </source>
</reference>
<evidence type="ECO:0000313" key="1">
    <source>
        <dbReference type="EMBL" id="MFD1238030.1"/>
    </source>
</evidence>
<evidence type="ECO:0000313" key="2">
    <source>
        <dbReference type="Proteomes" id="UP001597182"/>
    </source>
</evidence>